<gene>
    <name evidence="1" type="ORF">F4821DRAFT_234273</name>
</gene>
<name>A0ACC0D6H6_9PEZI</name>
<sequence length="813" mass="90179">MNAAAASFVPSREQSLPYRHPFGLRESTKPPPPKERSDSRSQAPCRFFQRGYCQRGETCLYSHAKGSIDENSIDDSLAQPSSTLAPEKIILTFSDALVHFEAGASITKVSLASDMSTVHISELPRVSTTEEFVLALLETHNLDTSKVIQVRVINDGKGLPQAFIKADDPEFAKSVGAKLGPQTAGIRTGTRPTAIPINTPVISDSSALRVDCKKVYCAWHKPYKTAWLNFGSGDIATRVSNKYKNKTYTIMGQSPVCNNPTRGVGRFNPTAWTLCLTEVPAQANEATITNSILSREDKPRNIELGKPSYDADVGTCSAKVQSLFTSIGPLEWWEFTPDTSGKRMKAGARFQDEDAARKAVQALNNSTLPFNPRAKLTVQLVHSAKFKVSALIYEAVQHQIKANIRRWKELHLHFVAYENSTPPKWYRVLKIEGDVAADVAEAKNTIAGIVAGKVARDGSSILWHPSLRGNGIIHEKFRQLQQQTGVLIIRDKTKSQLRLYGALNKCEEVETAISKILKDQKSETLNIDLDEKSFSWACHGGFKKIVDELGPNKVSFDIISSPKRIVVTGTAMDYDTALAMMNSKEVIWSKKTDTITQDCSVCWTEAENPIRTKCNHVYCLDCFENMCMTATTQGSEVRIRCAGDSDTCNTVLGLPELQEHLSSTAYDELLEKSFDSYVRLHPDTLKYCPSPDCNSVYRVTTVTKMHNCPRCLRLVCTKCHAQHGLVSCADYQDISTGGYAAYEKLKKEIGIKDCPKCKTPLEKTDGCNHMACRCGAHICWVCLDVFQKAGDCYDHMNIKHGGNGLVAEDRWQF</sequence>
<proteinExistence type="predicted"/>
<evidence type="ECO:0000313" key="1">
    <source>
        <dbReference type="EMBL" id="KAI6088320.1"/>
    </source>
</evidence>
<evidence type="ECO:0000313" key="2">
    <source>
        <dbReference type="Proteomes" id="UP001497680"/>
    </source>
</evidence>
<reference evidence="1 2" key="1">
    <citation type="journal article" date="2022" name="New Phytol.">
        <title>Ecological generalism drives hyperdiversity of secondary metabolite gene clusters in xylarialean endophytes.</title>
        <authorList>
            <person name="Franco M.E.E."/>
            <person name="Wisecaver J.H."/>
            <person name="Arnold A.E."/>
            <person name="Ju Y.M."/>
            <person name="Slot J.C."/>
            <person name="Ahrendt S."/>
            <person name="Moore L.P."/>
            <person name="Eastman K.E."/>
            <person name="Scott K."/>
            <person name="Konkel Z."/>
            <person name="Mondo S.J."/>
            <person name="Kuo A."/>
            <person name="Hayes R.D."/>
            <person name="Haridas S."/>
            <person name="Andreopoulos B."/>
            <person name="Riley R."/>
            <person name="LaButti K."/>
            <person name="Pangilinan J."/>
            <person name="Lipzen A."/>
            <person name="Amirebrahimi M."/>
            <person name="Yan J."/>
            <person name="Adam C."/>
            <person name="Keymanesh K."/>
            <person name="Ng V."/>
            <person name="Louie K."/>
            <person name="Northen T."/>
            <person name="Drula E."/>
            <person name="Henrissat B."/>
            <person name="Hsieh H.M."/>
            <person name="Youens-Clark K."/>
            <person name="Lutzoni F."/>
            <person name="Miadlikowska J."/>
            <person name="Eastwood D.C."/>
            <person name="Hamelin R.C."/>
            <person name="Grigoriev I.V."/>
            <person name="U'Ren J.M."/>
        </authorList>
    </citation>
    <scope>NUCLEOTIDE SEQUENCE [LARGE SCALE GENOMIC DNA]</scope>
    <source>
        <strain evidence="1 2">ER1909</strain>
    </source>
</reference>
<organism evidence="1 2">
    <name type="scientific">Hypoxylon rubiginosum</name>
    <dbReference type="NCBI Taxonomy" id="110542"/>
    <lineage>
        <taxon>Eukaryota</taxon>
        <taxon>Fungi</taxon>
        <taxon>Dikarya</taxon>
        <taxon>Ascomycota</taxon>
        <taxon>Pezizomycotina</taxon>
        <taxon>Sordariomycetes</taxon>
        <taxon>Xylariomycetidae</taxon>
        <taxon>Xylariales</taxon>
        <taxon>Hypoxylaceae</taxon>
        <taxon>Hypoxylon</taxon>
    </lineage>
</organism>
<dbReference type="EMBL" id="MU394302">
    <property type="protein sequence ID" value="KAI6088320.1"/>
    <property type="molecule type" value="Genomic_DNA"/>
</dbReference>
<keyword evidence="2" id="KW-1185">Reference proteome</keyword>
<dbReference type="Proteomes" id="UP001497680">
    <property type="component" value="Unassembled WGS sequence"/>
</dbReference>
<protein>
    <submittedName>
        <fullName evidence="1">Uncharacterized protein</fullName>
    </submittedName>
</protein>
<accession>A0ACC0D6H6</accession>
<comment type="caution">
    <text evidence="1">The sequence shown here is derived from an EMBL/GenBank/DDBJ whole genome shotgun (WGS) entry which is preliminary data.</text>
</comment>